<dbReference type="EMBL" id="JAKJHZ010000010">
    <property type="protein sequence ID" value="MCF6379485.1"/>
    <property type="molecule type" value="Genomic_DNA"/>
</dbReference>
<reference evidence="6 7" key="1">
    <citation type="submission" date="2022-01" db="EMBL/GenBank/DDBJ databases">
        <title>Nocardioides sp. nov., an actinomycete isolated from mining soil.</title>
        <authorList>
            <person name="Liu L."/>
        </authorList>
    </citation>
    <scope>NUCLEOTIDE SEQUENCE [LARGE SCALE GENOMIC DNA]</scope>
    <source>
        <strain evidence="6 7">KLBMP 9356</strain>
    </source>
</reference>
<protein>
    <recommendedName>
        <fullName evidence="2">alpha-amylase</fullName>
        <ecNumber evidence="2">3.2.1.1</ecNumber>
    </recommendedName>
    <alternativeName>
        <fullName evidence="3">1,4-alpha-D-glucan glucanohydrolase</fullName>
    </alternativeName>
</protein>
<feature type="region of interest" description="Disordered" evidence="4">
    <location>
        <begin position="336"/>
        <end position="355"/>
    </location>
</feature>
<evidence type="ECO:0000256" key="3">
    <source>
        <dbReference type="ARBA" id="ARBA00030238"/>
    </source>
</evidence>
<keyword evidence="5" id="KW-0732">Signal</keyword>
<dbReference type="EC" id="3.2.1.1" evidence="2"/>
<accession>A0ABS9HE67</accession>
<name>A0ABS9HE67_9ACTN</name>
<dbReference type="Pfam" id="PF13620">
    <property type="entry name" value="CarboxypepD_reg"/>
    <property type="match status" value="1"/>
</dbReference>
<feature type="compositionally biased region" description="Low complexity" evidence="4">
    <location>
        <begin position="341"/>
        <end position="355"/>
    </location>
</feature>
<evidence type="ECO:0000313" key="6">
    <source>
        <dbReference type="EMBL" id="MCF6379485.1"/>
    </source>
</evidence>
<feature type="signal peptide" evidence="5">
    <location>
        <begin position="1"/>
        <end position="24"/>
    </location>
</feature>
<dbReference type="InterPro" id="IPR013783">
    <property type="entry name" value="Ig-like_fold"/>
</dbReference>
<evidence type="ECO:0000313" key="7">
    <source>
        <dbReference type="Proteomes" id="UP001201161"/>
    </source>
</evidence>
<dbReference type="SUPFAM" id="SSF49478">
    <property type="entry name" value="Cna protein B-type domain"/>
    <property type="match status" value="1"/>
</dbReference>
<dbReference type="Proteomes" id="UP001201161">
    <property type="component" value="Unassembled WGS sequence"/>
</dbReference>
<evidence type="ECO:0000256" key="2">
    <source>
        <dbReference type="ARBA" id="ARBA00012595"/>
    </source>
</evidence>
<comment type="catalytic activity">
    <reaction evidence="1">
        <text>Endohydrolysis of (1-&gt;4)-alpha-D-glucosidic linkages in polysaccharides containing three or more (1-&gt;4)-alpha-linked D-glucose units.</text>
        <dbReference type="EC" id="3.2.1.1"/>
    </reaction>
</comment>
<dbReference type="Gene3D" id="2.60.40.2700">
    <property type="match status" value="1"/>
</dbReference>
<feature type="chain" id="PRO_5045719601" description="alpha-amylase" evidence="5">
    <location>
        <begin position="25"/>
        <end position="355"/>
    </location>
</feature>
<gene>
    <name evidence="6" type="ORF">L2K70_17880</name>
</gene>
<evidence type="ECO:0000256" key="4">
    <source>
        <dbReference type="SAM" id="MobiDB-lite"/>
    </source>
</evidence>
<dbReference type="SUPFAM" id="SSF49452">
    <property type="entry name" value="Starch-binding domain-like"/>
    <property type="match status" value="1"/>
</dbReference>
<proteinExistence type="predicted"/>
<dbReference type="RefSeq" id="WP_236404577.1">
    <property type="nucleotide sequence ID" value="NZ_JAKJHZ010000010.1"/>
</dbReference>
<dbReference type="Gene3D" id="2.60.40.10">
    <property type="entry name" value="Immunoglobulins"/>
    <property type="match status" value="1"/>
</dbReference>
<organism evidence="6 7">
    <name type="scientific">Nocardioides potassii</name>
    <dbReference type="NCBI Taxonomy" id="2911371"/>
    <lineage>
        <taxon>Bacteria</taxon>
        <taxon>Bacillati</taxon>
        <taxon>Actinomycetota</taxon>
        <taxon>Actinomycetes</taxon>
        <taxon>Propionibacteriales</taxon>
        <taxon>Nocardioidaceae</taxon>
        <taxon>Nocardioides</taxon>
    </lineage>
</organism>
<comment type="caution">
    <text evidence="6">The sequence shown here is derived from an EMBL/GenBank/DDBJ whole genome shotgun (WGS) entry which is preliminary data.</text>
</comment>
<evidence type="ECO:0000256" key="5">
    <source>
        <dbReference type="SAM" id="SignalP"/>
    </source>
</evidence>
<dbReference type="InterPro" id="IPR013784">
    <property type="entry name" value="Carb-bd-like_fold"/>
</dbReference>
<feature type="region of interest" description="Disordered" evidence="4">
    <location>
        <begin position="230"/>
        <end position="254"/>
    </location>
</feature>
<evidence type="ECO:0000256" key="1">
    <source>
        <dbReference type="ARBA" id="ARBA00000548"/>
    </source>
</evidence>
<keyword evidence="7" id="KW-1185">Reference proteome</keyword>
<sequence length="355" mass="36182">MNTFSKLGGAALAVALGITGTTLAAGPADAAKPTRIKGTVTSESGTPLAGIKVTTLADVNGEWVAVDDALTDDLGKYNVGKLDDGSYLVRFDDPAGTYAPEFYDDAATAETATPVELAVGDMPTLAVARLAGVAHLVGTVTGSDGAGVAGAEVTAYALQGTEWASVGTVTAGSDGAYDIGGLSGGVHTLGFRDPVSGVTEYWNDKATLAEADTVTVPTADHYDVTLATPLPPAPQPPTPSVTPSVTPTPPSVTPVATTTPVELMAAVASVKRGRIKGLAEVGRRLRLTTGMWSPSTVTLKVQWLANGKKIRTATTMRLKVTDKLVGKRISARIVASAPGHTSSSVTTKRTSRVVG</sequence>
<feature type="compositionally biased region" description="Pro residues" evidence="4">
    <location>
        <begin position="230"/>
        <end position="252"/>
    </location>
</feature>